<organism evidence="3 4">
    <name type="scientific">Streptomyces actinomycinicus</name>
    <dbReference type="NCBI Taxonomy" id="1695166"/>
    <lineage>
        <taxon>Bacteria</taxon>
        <taxon>Bacillati</taxon>
        <taxon>Actinomycetota</taxon>
        <taxon>Actinomycetes</taxon>
        <taxon>Kitasatosporales</taxon>
        <taxon>Streptomycetaceae</taxon>
        <taxon>Streptomyces</taxon>
    </lineage>
</organism>
<dbReference type="EMBL" id="JAERRK010000001">
    <property type="protein sequence ID" value="MBL1080553.1"/>
    <property type="molecule type" value="Genomic_DNA"/>
</dbReference>
<comment type="caution">
    <text evidence="3">The sequence shown here is derived from an EMBL/GenBank/DDBJ whole genome shotgun (WGS) entry which is preliminary data.</text>
</comment>
<keyword evidence="4" id="KW-1185">Reference proteome</keyword>
<evidence type="ECO:0000259" key="2">
    <source>
        <dbReference type="Pfam" id="PF06259"/>
    </source>
</evidence>
<protein>
    <recommendedName>
        <fullName evidence="2">DUF1023 domain-containing protein</fullName>
    </recommendedName>
</protein>
<dbReference type="SUPFAM" id="SSF53474">
    <property type="entry name" value="alpha/beta-Hydrolases"/>
    <property type="match status" value="1"/>
</dbReference>
<name>A0A937ECW3_9ACTN</name>
<dbReference type="Pfam" id="PF06259">
    <property type="entry name" value="Abhydrolase_8"/>
    <property type="match status" value="1"/>
</dbReference>
<evidence type="ECO:0000256" key="1">
    <source>
        <dbReference type="SAM" id="Coils"/>
    </source>
</evidence>
<dbReference type="AlphaFoldDB" id="A0A937ECW3"/>
<dbReference type="InterPro" id="IPR029058">
    <property type="entry name" value="AB_hydrolase_fold"/>
</dbReference>
<feature type="domain" description="DUF1023" evidence="2">
    <location>
        <begin position="331"/>
        <end position="510"/>
    </location>
</feature>
<proteinExistence type="predicted"/>
<keyword evidence="1" id="KW-0175">Coiled coil</keyword>
<dbReference type="RefSeq" id="WP_201830584.1">
    <property type="nucleotide sequence ID" value="NZ_JAERRK010000001.1"/>
</dbReference>
<reference evidence="3" key="1">
    <citation type="submission" date="2021-01" db="EMBL/GenBank/DDBJ databases">
        <title>WGS of actinomycetes isolated from Thailand.</title>
        <authorList>
            <person name="Thawai C."/>
        </authorList>
    </citation>
    <scope>NUCLEOTIDE SEQUENCE</scope>
    <source>
        <strain evidence="3">RCU-197</strain>
    </source>
</reference>
<evidence type="ECO:0000313" key="3">
    <source>
        <dbReference type="EMBL" id="MBL1080553.1"/>
    </source>
</evidence>
<evidence type="ECO:0000313" key="4">
    <source>
        <dbReference type="Proteomes" id="UP000661858"/>
    </source>
</evidence>
<gene>
    <name evidence="3" type="ORF">JK359_00940</name>
</gene>
<dbReference type="Proteomes" id="UP000661858">
    <property type="component" value="Unassembled WGS sequence"/>
</dbReference>
<accession>A0A937ECW3</accession>
<sequence length="611" mass="65092">MDLKTLQTIKPSEYAEAADGYRTISDAADAARERVDKEITKALRDANEGEAADAAQKKLRQLSENFHYVQLECGLISGALNGFSTEITTPRRQVLQALEDAKALSYTVHTDGSVAFPADGKNELTGQEIPGGTAIGNDGMYHGRGLGPDTSGFIHPNPHQAKAQDIANRIARALRDAAEIDSRYSSALKKLKAAPGLTVDARTWVDVGRDSDTVGTAALDYIRDHIPLDKSPAERKEWWDGLSDEERDEYKRAFPEFIGNLDGIPSAVRDEVNRENLDTLIGRLSGEDGEKAKTQLDALKSIRQQLQENAAAQLTNVGEPPMYLLGVGHEGRGRAVVSYGNPDTSRNVSAYVPGLGTALDTDFARNDLRRAHDTAVGARKYDPSSASIVWLGYDAPQLSMPGDLPTLASDTDVMSADDAKKGAPAYNSFMAGLAATNDHKDPHLVAIGHSYGSRLVGAATQEPGGIPGADDIILLGSPGTGVDKAEDLGVGKNHVFVGAAENDPVSHLPSKKEAVAGTVGFFGGGPLGAYVFGDVADQGDDDLWFGKDPASEAFGARRFEVADGPRPMIDGQGPTPAHSNYFNPGKDPESAGNIAALVANRPGYVKWDEHR</sequence>
<feature type="coiled-coil region" evidence="1">
    <location>
        <begin position="289"/>
        <end position="316"/>
    </location>
</feature>
<dbReference type="InterPro" id="IPR010427">
    <property type="entry name" value="DUF1023"/>
</dbReference>